<dbReference type="InterPro" id="IPR025948">
    <property type="entry name" value="HTH-like_dom"/>
</dbReference>
<evidence type="ECO:0000259" key="1">
    <source>
        <dbReference type="Pfam" id="PF13276"/>
    </source>
</evidence>
<comment type="caution">
    <text evidence="2">The sequence shown here is derived from an EMBL/GenBank/DDBJ whole genome shotgun (WGS) entry which is preliminary data.</text>
</comment>
<reference evidence="2 3" key="1">
    <citation type="submission" date="2019-09" db="EMBL/GenBank/DDBJ databases">
        <title>H2 Metabolism Revealed by Metagenomic Analysis in Subglacial Sediment of East Antarctica.</title>
        <authorList>
            <person name="Yang Z."/>
            <person name="Zhang Y."/>
            <person name="Lv Y."/>
            <person name="Yan W."/>
            <person name="Xiao X."/>
            <person name="Sun B."/>
            <person name="Ma H."/>
        </authorList>
    </citation>
    <scope>NUCLEOTIDE SEQUENCE [LARGE SCALE GENOMIC DNA]</scope>
    <source>
        <strain evidence="2">Bin2_2</strain>
    </source>
</reference>
<dbReference type="Pfam" id="PF13276">
    <property type="entry name" value="HTH_21"/>
    <property type="match status" value="1"/>
</dbReference>
<dbReference type="Proteomes" id="UP000483432">
    <property type="component" value="Unassembled WGS sequence"/>
</dbReference>
<feature type="non-terminal residue" evidence="2">
    <location>
        <position position="87"/>
    </location>
</feature>
<dbReference type="EMBL" id="JAAFGW010000096">
    <property type="protein sequence ID" value="NDP48253.1"/>
    <property type="molecule type" value="Genomic_DNA"/>
</dbReference>
<dbReference type="AlphaFoldDB" id="A0A7C9JX09"/>
<feature type="domain" description="HTH-like" evidence="1">
    <location>
        <begin position="2"/>
        <end position="42"/>
    </location>
</feature>
<gene>
    <name evidence="2" type="ORF">GZ085_07650</name>
</gene>
<organism evidence="2 3">
    <name type="scientific">Sulfuriferula multivorans</name>
    <dbReference type="NCBI Taxonomy" id="1559896"/>
    <lineage>
        <taxon>Bacteria</taxon>
        <taxon>Pseudomonadati</taxon>
        <taxon>Pseudomonadota</taxon>
        <taxon>Betaproteobacteria</taxon>
        <taxon>Nitrosomonadales</taxon>
        <taxon>Sulfuricellaceae</taxon>
        <taxon>Sulfuriferula</taxon>
    </lineage>
</organism>
<evidence type="ECO:0000313" key="2">
    <source>
        <dbReference type="EMBL" id="NDP48253.1"/>
    </source>
</evidence>
<proteinExistence type="predicted"/>
<evidence type="ECO:0000313" key="3">
    <source>
        <dbReference type="Proteomes" id="UP000483432"/>
    </source>
</evidence>
<accession>A0A7C9JX09</accession>
<protein>
    <submittedName>
        <fullName evidence="2">IS3 family transposase</fullName>
    </submittedName>
</protein>
<name>A0A7C9JX09_9PROT</name>
<sequence>MIKRVWRGHKQGYGVNKVWKQLQREHITVAHCPVHRLMRHLGPAWGPRPGQICAQRTATPLRPVRWTGLVGSSRLIGPTSGGFLTSP</sequence>